<evidence type="ECO:0000256" key="1">
    <source>
        <dbReference type="SAM" id="MobiDB-lite"/>
    </source>
</evidence>
<comment type="caution">
    <text evidence="3">The sequence shown here is derived from an EMBL/GenBank/DDBJ whole genome shotgun (WGS) entry which is preliminary data.</text>
</comment>
<sequence length="879" mass="99435">MKKTLLSNILLLVASLLFAQESVDFSKLDHTRIESISTVNWQQFGPGGSGNNYHIYWHPTDVNTVYQGPNMGNSYRSTDRGETYEGIMDPDGPSYRTRRRGPVEIYAPDFSRQDENFGICTIEDANYIYFTFDKGKTWKINELVSAQFENIHVNTIKVDPTDDNVWYAGSGNIRDSNHFFHTNKHPHGVFGSKVKVGKAGHGNDGNPDYGHQARIWKSTNKGETWKNITPKGIDPRAQITRIFVHPARPQTVFAGTTFGLYKSENGGKSWKQKVKNGMDNDIIRSMDMYYDPTSKKVILYAIDLVKYIPNGNTIAYNGGVYKSEDEGDSWININSDMPINKAILKNPNIQKGYYKFALGKWFGITASEAKEKYPKAPDQLMHSVSMIRVNPTNPNHLLVINNYKSQFTFPGGMLWRSDDGGKHWYVTLRNGKDWNGRDKANWETRNNPTKINVDWIGQDEWEERDAYDRKAGAVAEFNADGSTIMYQVAKIVCVSNDNGDTWLENDEQETKPGNHHWVGAGNSNLPGEEIIQDERIKDHIYLCAGENSIFKTTNDGDLVRKGAQAVYKISIPNKQKPEECSVGTMAIDPNDVNHMYALHFRQAYFGQLMETKDGGKNWAPKGRIFDPNKLGNPLNMIIHQSHLRIDPTETEHLYFVIPKKRVVHNVKFKGGKFKDFGIYTSKDGGVTFEVINNGLPKNGHVQKIEFDEHNKGELYAAVMGTQKQVGGLYKLNKKSTTWEKVHLPKGIVSVHDIHFSKDKKLYITAGTFDGTVKNGGVWVRSNNNWKQVLPYKFASLVTTAKYDPNIILAAIPSDGTMGMMNPGIYRSLDGGKTWKKINAGNIQSDRINALEIDYHKKGVYYCSTYGAGYYIAYDKEIMQ</sequence>
<feature type="signal peptide" evidence="2">
    <location>
        <begin position="1"/>
        <end position="19"/>
    </location>
</feature>
<dbReference type="PANTHER" id="PTHR43739">
    <property type="entry name" value="XYLOGLUCANASE (EUROFUNG)"/>
    <property type="match status" value="1"/>
</dbReference>
<protein>
    <recommendedName>
        <fullName evidence="5">Sortilin N-terminal domain-containing protein</fullName>
    </recommendedName>
</protein>
<gene>
    <name evidence="3" type="ORF">HGP29_11435</name>
</gene>
<keyword evidence="2" id="KW-0732">Signal</keyword>
<feature type="chain" id="PRO_5031557516" description="Sortilin N-terminal domain-containing protein" evidence="2">
    <location>
        <begin position="20"/>
        <end position="879"/>
    </location>
</feature>
<accession>A0A7X8SKG8</accession>
<evidence type="ECO:0000313" key="4">
    <source>
        <dbReference type="Proteomes" id="UP000585050"/>
    </source>
</evidence>
<dbReference type="InterPro" id="IPR052025">
    <property type="entry name" value="Xyloglucanase_GH74"/>
</dbReference>
<dbReference type="SUPFAM" id="SSF110296">
    <property type="entry name" value="Oligoxyloglucan reducing end-specific cellobiohydrolase"/>
    <property type="match status" value="3"/>
</dbReference>
<dbReference type="RefSeq" id="WP_168882538.1">
    <property type="nucleotide sequence ID" value="NZ_JABAIL010000003.1"/>
</dbReference>
<evidence type="ECO:0008006" key="5">
    <source>
        <dbReference type="Google" id="ProtNLM"/>
    </source>
</evidence>
<keyword evidence="4" id="KW-1185">Reference proteome</keyword>
<name>A0A7X8SKG8_9BACT</name>
<dbReference type="Gene3D" id="2.130.10.10">
    <property type="entry name" value="YVTN repeat-like/Quinoprotein amine dehydrogenase"/>
    <property type="match status" value="3"/>
</dbReference>
<evidence type="ECO:0000256" key="2">
    <source>
        <dbReference type="SAM" id="SignalP"/>
    </source>
</evidence>
<proteinExistence type="predicted"/>
<organism evidence="3 4">
    <name type="scientific">Flammeovirga agarivorans</name>
    <dbReference type="NCBI Taxonomy" id="2726742"/>
    <lineage>
        <taxon>Bacteria</taxon>
        <taxon>Pseudomonadati</taxon>
        <taxon>Bacteroidota</taxon>
        <taxon>Cytophagia</taxon>
        <taxon>Cytophagales</taxon>
        <taxon>Flammeovirgaceae</taxon>
        <taxon>Flammeovirga</taxon>
    </lineage>
</organism>
<dbReference type="GO" id="GO:0010411">
    <property type="term" value="P:xyloglucan metabolic process"/>
    <property type="evidence" value="ECO:0007669"/>
    <property type="project" value="TreeGrafter"/>
</dbReference>
<dbReference type="AlphaFoldDB" id="A0A7X8SKG8"/>
<evidence type="ECO:0000313" key="3">
    <source>
        <dbReference type="EMBL" id="NLR91825.1"/>
    </source>
</evidence>
<dbReference type="CDD" id="cd15482">
    <property type="entry name" value="Sialidase_non-viral"/>
    <property type="match status" value="1"/>
</dbReference>
<dbReference type="PANTHER" id="PTHR43739:SF5">
    <property type="entry name" value="EXO-ALPHA-SIALIDASE"/>
    <property type="match status" value="1"/>
</dbReference>
<dbReference type="EMBL" id="JABAIL010000003">
    <property type="protein sequence ID" value="NLR91825.1"/>
    <property type="molecule type" value="Genomic_DNA"/>
</dbReference>
<reference evidence="3 4" key="1">
    <citation type="submission" date="2020-04" db="EMBL/GenBank/DDBJ databases">
        <title>Flammeovirga sp. SR4, a novel species isolated from seawater.</title>
        <authorList>
            <person name="Wang X."/>
        </authorList>
    </citation>
    <scope>NUCLEOTIDE SEQUENCE [LARGE SCALE GENOMIC DNA]</scope>
    <source>
        <strain evidence="3 4">SR4</strain>
    </source>
</reference>
<dbReference type="InterPro" id="IPR015943">
    <property type="entry name" value="WD40/YVTN_repeat-like_dom_sf"/>
</dbReference>
<feature type="region of interest" description="Disordered" evidence="1">
    <location>
        <begin position="75"/>
        <end position="99"/>
    </location>
</feature>
<dbReference type="Proteomes" id="UP000585050">
    <property type="component" value="Unassembled WGS sequence"/>
</dbReference>